<dbReference type="AlphaFoldDB" id="A0A1X7SNQ8"/>
<name>A0A1X7SNQ8_AMPQE</name>
<dbReference type="EnsemblMetazoa" id="Aqu2.1.03735_001">
    <property type="protein sequence ID" value="Aqu2.1.03735_001"/>
    <property type="gene ID" value="Aqu2.1.03735"/>
</dbReference>
<protein>
    <submittedName>
        <fullName evidence="1">Uncharacterized protein</fullName>
    </submittedName>
</protein>
<organism evidence="1">
    <name type="scientific">Amphimedon queenslandica</name>
    <name type="common">Sponge</name>
    <dbReference type="NCBI Taxonomy" id="400682"/>
    <lineage>
        <taxon>Eukaryota</taxon>
        <taxon>Metazoa</taxon>
        <taxon>Porifera</taxon>
        <taxon>Demospongiae</taxon>
        <taxon>Heteroscleromorpha</taxon>
        <taxon>Haplosclerida</taxon>
        <taxon>Niphatidae</taxon>
        <taxon>Amphimedon</taxon>
    </lineage>
</organism>
<evidence type="ECO:0000313" key="1">
    <source>
        <dbReference type="EnsemblMetazoa" id="Aqu2.1.03735_001"/>
    </source>
</evidence>
<sequence length="60" mass="6937">DWKKIPGKYESLKPGIWLNATVIIDYLNIMKQQMKIMVIDSLMLPVMESKGYFAASRFGK</sequence>
<proteinExistence type="predicted"/>
<accession>A0A1X7SNQ8</accession>
<reference evidence="1" key="1">
    <citation type="submission" date="2017-05" db="UniProtKB">
        <authorList>
            <consortium name="EnsemblMetazoa"/>
        </authorList>
    </citation>
    <scope>IDENTIFICATION</scope>
</reference>
<dbReference type="InParanoid" id="A0A1X7SNQ8"/>